<accession>A0A0V1HBE2</accession>
<dbReference type="AlphaFoldDB" id="A0A0V1HBE2"/>
<name>A0A0V1HBE2_9BILA</name>
<dbReference type="EMBL" id="JYDP01000098">
    <property type="protein sequence ID" value="KRZ07706.1"/>
    <property type="molecule type" value="Genomic_DNA"/>
</dbReference>
<organism evidence="1 2">
    <name type="scientific">Trichinella zimbabwensis</name>
    <dbReference type="NCBI Taxonomy" id="268475"/>
    <lineage>
        <taxon>Eukaryota</taxon>
        <taxon>Metazoa</taxon>
        <taxon>Ecdysozoa</taxon>
        <taxon>Nematoda</taxon>
        <taxon>Enoplea</taxon>
        <taxon>Dorylaimia</taxon>
        <taxon>Trichinellida</taxon>
        <taxon>Trichinellidae</taxon>
        <taxon>Trichinella</taxon>
    </lineage>
</organism>
<gene>
    <name evidence="1" type="ORF">T11_14463</name>
</gene>
<reference evidence="1 2" key="1">
    <citation type="submission" date="2015-01" db="EMBL/GenBank/DDBJ databases">
        <title>Evolution of Trichinella species and genotypes.</title>
        <authorList>
            <person name="Korhonen P.K."/>
            <person name="Edoardo P."/>
            <person name="Giuseppe L.R."/>
            <person name="Gasser R.B."/>
        </authorList>
    </citation>
    <scope>NUCLEOTIDE SEQUENCE [LARGE SCALE GENOMIC DNA]</scope>
    <source>
        <strain evidence="1">ISS1029</strain>
    </source>
</reference>
<comment type="caution">
    <text evidence="1">The sequence shown here is derived from an EMBL/GenBank/DDBJ whole genome shotgun (WGS) entry which is preliminary data.</text>
</comment>
<evidence type="ECO:0000313" key="2">
    <source>
        <dbReference type="Proteomes" id="UP000055024"/>
    </source>
</evidence>
<sequence length="63" mass="6995">MPNVGDENSNLSTIPLEYKVKRCISSSFKQTSANVLGFSSRLVCPMKKPSNRTRHQLSPSLLT</sequence>
<proteinExistence type="predicted"/>
<keyword evidence="2" id="KW-1185">Reference proteome</keyword>
<dbReference type="Proteomes" id="UP000055024">
    <property type="component" value="Unassembled WGS sequence"/>
</dbReference>
<protein>
    <submittedName>
        <fullName evidence="1">Uncharacterized protein</fullName>
    </submittedName>
</protein>
<evidence type="ECO:0000313" key="1">
    <source>
        <dbReference type="EMBL" id="KRZ07706.1"/>
    </source>
</evidence>